<dbReference type="SMART" id="SM00065">
    <property type="entry name" value="GAF"/>
    <property type="match status" value="2"/>
</dbReference>
<gene>
    <name evidence="4" type="ORF">ACFFGH_01955</name>
</gene>
<dbReference type="InterPro" id="IPR035919">
    <property type="entry name" value="EAL_sf"/>
</dbReference>
<dbReference type="SUPFAM" id="SSF141868">
    <property type="entry name" value="EAL domain-like"/>
    <property type="match status" value="1"/>
</dbReference>
<dbReference type="InterPro" id="IPR029787">
    <property type="entry name" value="Nucleotide_cyclase"/>
</dbReference>
<dbReference type="PROSITE" id="PS50887">
    <property type="entry name" value="GGDEF"/>
    <property type="match status" value="1"/>
</dbReference>
<dbReference type="InterPro" id="IPR043128">
    <property type="entry name" value="Rev_trsase/Diguanyl_cyclase"/>
</dbReference>
<evidence type="ECO:0000259" key="2">
    <source>
        <dbReference type="PROSITE" id="PS50883"/>
    </source>
</evidence>
<keyword evidence="1" id="KW-0175">Coiled coil</keyword>
<organism evidence="4 5">
    <name type="scientific">Lysobacter korlensis</name>
    <dbReference type="NCBI Taxonomy" id="553636"/>
    <lineage>
        <taxon>Bacteria</taxon>
        <taxon>Pseudomonadati</taxon>
        <taxon>Pseudomonadota</taxon>
        <taxon>Gammaproteobacteria</taxon>
        <taxon>Lysobacterales</taxon>
        <taxon>Lysobacteraceae</taxon>
        <taxon>Lysobacter</taxon>
    </lineage>
</organism>
<dbReference type="EMBL" id="JBHLTG010000001">
    <property type="protein sequence ID" value="MFC0676616.1"/>
    <property type="molecule type" value="Genomic_DNA"/>
</dbReference>
<dbReference type="Pfam" id="PF01590">
    <property type="entry name" value="GAF"/>
    <property type="match status" value="1"/>
</dbReference>
<dbReference type="CDD" id="cd01948">
    <property type="entry name" value="EAL"/>
    <property type="match status" value="1"/>
</dbReference>
<dbReference type="CDD" id="cd01949">
    <property type="entry name" value="GGDEF"/>
    <property type="match status" value="1"/>
</dbReference>
<accession>A0ABV6RI16</accession>
<dbReference type="InterPro" id="IPR000160">
    <property type="entry name" value="GGDEF_dom"/>
</dbReference>
<dbReference type="SMART" id="SM00267">
    <property type="entry name" value="GGDEF"/>
    <property type="match status" value="1"/>
</dbReference>
<name>A0ABV6RI16_9GAMM</name>
<dbReference type="InterPro" id="IPR050706">
    <property type="entry name" value="Cyclic-di-GMP_PDE-like"/>
</dbReference>
<keyword evidence="5" id="KW-1185">Reference proteome</keyword>
<dbReference type="PANTHER" id="PTHR33121">
    <property type="entry name" value="CYCLIC DI-GMP PHOSPHODIESTERASE PDEF"/>
    <property type="match status" value="1"/>
</dbReference>
<feature type="domain" description="GGDEF" evidence="3">
    <location>
        <begin position="591"/>
        <end position="724"/>
    </location>
</feature>
<dbReference type="PANTHER" id="PTHR33121:SF70">
    <property type="entry name" value="SIGNALING PROTEIN YKOW"/>
    <property type="match status" value="1"/>
</dbReference>
<dbReference type="RefSeq" id="WP_386664346.1">
    <property type="nucleotide sequence ID" value="NZ_JBHLTG010000001.1"/>
</dbReference>
<protein>
    <submittedName>
        <fullName evidence="4">EAL domain-containing protein</fullName>
    </submittedName>
</protein>
<dbReference type="InterPro" id="IPR003018">
    <property type="entry name" value="GAF"/>
</dbReference>
<feature type="domain" description="EAL" evidence="2">
    <location>
        <begin position="733"/>
        <end position="986"/>
    </location>
</feature>
<dbReference type="InterPro" id="IPR029016">
    <property type="entry name" value="GAF-like_dom_sf"/>
</dbReference>
<comment type="caution">
    <text evidence="4">The sequence shown here is derived from an EMBL/GenBank/DDBJ whole genome shotgun (WGS) entry which is preliminary data.</text>
</comment>
<dbReference type="Gene3D" id="3.30.450.40">
    <property type="match status" value="2"/>
</dbReference>
<dbReference type="Gene3D" id="3.20.20.450">
    <property type="entry name" value="EAL domain"/>
    <property type="match status" value="1"/>
</dbReference>
<reference evidence="4 5" key="1">
    <citation type="submission" date="2024-09" db="EMBL/GenBank/DDBJ databases">
        <authorList>
            <person name="Sun Q."/>
            <person name="Mori K."/>
        </authorList>
    </citation>
    <scope>NUCLEOTIDE SEQUENCE [LARGE SCALE GENOMIC DNA]</scope>
    <source>
        <strain evidence="4 5">KCTC 23076</strain>
    </source>
</reference>
<dbReference type="SUPFAM" id="SSF55781">
    <property type="entry name" value="GAF domain-like"/>
    <property type="match status" value="2"/>
</dbReference>
<dbReference type="SUPFAM" id="SSF55073">
    <property type="entry name" value="Nucleotide cyclase"/>
    <property type="match status" value="1"/>
</dbReference>
<dbReference type="Pfam" id="PF00563">
    <property type="entry name" value="EAL"/>
    <property type="match status" value="1"/>
</dbReference>
<proteinExistence type="predicted"/>
<dbReference type="SMART" id="SM00052">
    <property type="entry name" value="EAL"/>
    <property type="match status" value="1"/>
</dbReference>
<dbReference type="Proteomes" id="UP001589896">
    <property type="component" value="Unassembled WGS sequence"/>
</dbReference>
<evidence type="ECO:0000259" key="3">
    <source>
        <dbReference type="PROSITE" id="PS50887"/>
    </source>
</evidence>
<evidence type="ECO:0000313" key="5">
    <source>
        <dbReference type="Proteomes" id="UP001589896"/>
    </source>
</evidence>
<dbReference type="Gene3D" id="3.30.70.270">
    <property type="match status" value="1"/>
</dbReference>
<dbReference type="NCBIfam" id="TIGR00254">
    <property type="entry name" value="GGDEF"/>
    <property type="match status" value="1"/>
</dbReference>
<evidence type="ECO:0000256" key="1">
    <source>
        <dbReference type="SAM" id="Coils"/>
    </source>
</evidence>
<feature type="coiled-coil region" evidence="1">
    <location>
        <begin position="505"/>
        <end position="541"/>
    </location>
</feature>
<sequence length="990" mass="111044">MGTLLKIMPGQSPAPTRRGFGSFLRYLLDAQDIPAFAARAGEYLNDQGLTGVMLGWRLGAGELDFLDQAALRPEDRGLAIAARRNGGWACDDAARRVACRIQADEGRYALGLLADGTSASRDEIEAHADLLAPLAAAIFEKTLLRGSLHQLAHSEQLQSALFTIADMASSDMDLGDMLRELHKIVGRFMYAENFYIALYDEGVDALRFIYLLDTTDPIIRDANQFTPMSEMEKGLTWYLVRDKKPLMGSIESIRGQVSGAMREIGVGCFDWLGVPVIFGDRVRGVLVVQSYIDRPRYTQADQALLGYVGSHILTAVDRKLAQEELERRVEERTQALQLEVIERQRSVRVQEILFRIAELSHTATNLDEFYAAVHGIVGELLDARNFYIATLSDDGEHLDFPYFVDQFGTWAQSRRLGQGITDYVMERAKPWLIDSDDAVARGELDALVDAGRIKWFGPEFVAWLGVPLMVGDRAMGLLAVQSYTAGVRFSERDQELLTFISYQIANGLERQRAAAERERTAAALRDAYADLERRVAERTVELSEQIEVREQIEQRLKHEVLHDSLTGLPNRAYLRDQLVRALAHRERDPEYQFAVLFMDLDRFKVINDSVGHLVGDGLLKEVARRFSGCVRGGRDMVARLGGDEFAILMELDNNEGAMRMAQRAIAALREPIRVQGKELFTGVSVGIALSAAHYTSPEELLRDADIAMYRAKSGGRHRFEVFDEELHDQALQLLETESDLRRGMTRNEFVPYFQPIVRLTDGGVVGYEALMRWNHPERGVLAPGAFLQVAEASGITESLDWQIFEHAMRMIPRLLMPGQYVNLNFSPRHFRSPDLDERFLRLVEATGVAPSQVRIEVTEGALLENPEQIGAVFSRLRDRGVHVALDDFGTGYSSLSYLHRFRMHTLKIDRSFVSDLRPEEEGGSCAVVRAILALSHSQRMDVVAEGIETDAQRRELLALGCELGQGYFFARPQSLETILSARRPVGSTPD</sequence>
<dbReference type="PROSITE" id="PS50883">
    <property type="entry name" value="EAL"/>
    <property type="match status" value="1"/>
</dbReference>
<dbReference type="Pfam" id="PF13185">
    <property type="entry name" value="GAF_2"/>
    <property type="match status" value="1"/>
</dbReference>
<dbReference type="InterPro" id="IPR001633">
    <property type="entry name" value="EAL_dom"/>
</dbReference>
<dbReference type="Pfam" id="PF00990">
    <property type="entry name" value="GGDEF"/>
    <property type="match status" value="1"/>
</dbReference>
<evidence type="ECO:0000313" key="4">
    <source>
        <dbReference type="EMBL" id="MFC0676616.1"/>
    </source>
</evidence>